<dbReference type="AlphaFoldDB" id="A0AAD4GCE7"/>
<comment type="caution">
    <text evidence="4">The sequence shown here is derived from an EMBL/GenBank/DDBJ whole genome shotgun (WGS) entry which is preliminary data.</text>
</comment>
<protein>
    <recommendedName>
        <fullName evidence="3">Chorismate mutase domain-containing protein</fullName>
    </recommendedName>
</protein>
<dbReference type="GO" id="GO:0009697">
    <property type="term" value="P:salicylic acid biosynthetic process"/>
    <property type="evidence" value="ECO:0007669"/>
    <property type="project" value="TreeGrafter"/>
</dbReference>
<keyword evidence="5" id="KW-1185">Reference proteome</keyword>
<keyword evidence="1" id="KW-0413">Isomerase</keyword>
<reference evidence="4" key="2">
    <citation type="journal article" date="2020" name="Nat. Commun.">
        <title>Large-scale genome sequencing of mycorrhizal fungi provides insights into the early evolution of symbiotic traits.</title>
        <authorList>
            <person name="Miyauchi S."/>
            <person name="Kiss E."/>
            <person name="Kuo A."/>
            <person name="Drula E."/>
            <person name="Kohler A."/>
            <person name="Sanchez-Garcia M."/>
            <person name="Morin E."/>
            <person name="Andreopoulos B."/>
            <person name="Barry K.W."/>
            <person name="Bonito G."/>
            <person name="Buee M."/>
            <person name="Carver A."/>
            <person name="Chen C."/>
            <person name="Cichocki N."/>
            <person name="Clum A."/>
            <person name="Culley D."/>
            <person name="Crous P.W."/>
            <person name="Fauchery L."/>
            <person name="Girlanda M."/>
            <person name="Hayes R.D."/>
            <person name="Keri Z."/>
            <person name="LaButti K."/>
            <person name="Lipzen A."/>
            <person name="Lombard V."/>
            <person name="Magnuson J."/>
            <person name="Maillard F."/>
            <person name="Murat C."/>
            <person name="Nolan M."/>
            <person name="Ohm R.A."/>
            <person name="Pangilinan J."/>
            <person name="Pereira M.F."/>
            <person name="Perotto S."/>
            <person name="Peter M."/>
            <person name="Pfister S."/>
            <person name="Riley R."/>
            <person name="Sitrit Y."/>
            <person name="Stielow J.B."/>
            <person name="Szollosi G."/>
            <person name="Zifcakova L."/>
            <person name="Stursova M."/>
            <person name="Spatafora J.W."/>
            <person name="Tedersoo L."/>
            <person name="Vaario L.M."/>
            <person name="Yamada A."/>
            <person name="Yan M."/>
            <person name="Wang P."/>
            <person name="Xu J."/>
            <person name="Bruns T."/>
            <person name="Baldrian P."/>
            <person name="Vilgalys R."/>
            <person name="Dunand C."/>
            <person name="Henrissat B."/>
            <person name="Grigoriev I.V."/>
            <person name="Hibbett D."/>
            <person name="Nagy L.G."/>
            <person name="Martin F.M."/>
        </authorList>
    </citation>
    <scope>NUCLEOTIDE SEQUENCE</scope>
    <source>
        <strain evidence="4">BED1</strain>
    </source>
</reference>
<sequence length="152" mass="16791">MFSALYFLATARLALGAVGPKTYNATDKCYHISTMPNVTMSNETRVVPWGNRTIHYANGTTCCSSLDQVRAALDVIDAKLLELLSNRTAYSREAARFKSKEADVDDPLRDQQIINRAIDNATAVQLPQIVAQQVFQSIISSTVEFENCIVSD</sequence>
<reference evidence="4" key="1">
    <citation type="submission" date="2019-10" db="EMBL/GenBank/DDBJ databases">
        <authorList>
            <consortium name="DOE Joint Genome Institute"/>
            <person name="Kuo A."/>
            <person name="Miyauchi S."/>
            <person name="Kiss E."/>
            <person name="Drula E."/>
            <person name="Kohler A."/>
            <person name="Sanchez-Garcia M."/>
            <person name="Andreopoulos B."/>
            <person name="Barry K.W."/>
            <person name="Bonito G."/>
            <person name="Buee M."/>
            <person name="Carver A."/>
            <person name="Chen C."/>
            <person name="Cichocki N."/>
            <person name="Clum A."/>
            <person name="Culley D."/>
            <person name="Crous P.W."/>
            <person name="Fauchery L."/>
            <person name="Girlanda M."/>
            <person name="Hayes R."/>
            <person name="Keri Z."/>
            <person name="LaButti K."/>
            <person name="Lipzen A."/>
            <person name="Lombard V."/>
            <person name="Magnuson J."/>
            <person name="Maillard F."/>
            <person name="Morin E."/>
            <person name="Murat C."/>
            <person name="Nolan M."/>
            <person name="Ohm R."/>
            <person name="Pangilinan J."/>
            <person name="Pereira M."/>
            <person name="Perotto S."/>
            <person name="Peter M."/>
            <person name="Riley R."/>
            <person name="Sitrit Y."/>
            <person name="Stielow B."/>
            <person name="Szollosi G."/>
            <person name="Zifcakova L."/>
            <person name="Stursova M."/>
            <person name="Spatafora J.W."/>
            <person name="Tedersoo L."/>
            <person name="Vaario L.-M."/>
            <person name="Yamada A."/>
            <person name="Yan M."/>
            <person name="Wang P."/>
            <person name="Xu J."/>
            <person name="Bruns T."/>
            <person name="Baldrian P."/>
            <person name="Vilgalys R."/>
            <person name="Henrissat B."/>
            <person name="Grigoriev I.V."/>
            <person name="Hibbett D."/>
            <person name="Nagy L.G."/>
            <person name="Martin F.M."/>
        </authorList>
    </citation>
    <scope>NUCLEOTIDE SEQUENCE</scope>
    <source>
        <strain evidence="4">BED1</strain>
    </source>
</reference>
<keyword evidence="2" id="KW-0732">Signal</keyword>
<dbReference type="InterPro" id="IPR002701">
    <property type="entry name" value="CM_II_prokaryot"/>
</dbReference>
<feature type="chain" id="PRO_5042192201" description="Chorismate mutase domain-containing protein" evidence="2">
    <location>
        <begin position="17"/>
        <end position="152"/>
    </location>
</feature>
<dbReference type="PROSITE" id="PS51168">
    <property type="entry name" value="CHORISMATE_MUT_2"/>
    <property type="match status" value="1"/>
</dbReference>
<gene>
    <name evidence="4" type="ORF">L210DRAFT_845129</name>
</gene>
<dbReference type="InterPro" id="IPR036979">
    <property type="entry name" value="CM_dom_sf"/>
</dbReference>
<dbReference type="Gene3D" id="1.20.59.10">
    <property type="entry name" value="Chorismate mutase"/>
    <property type="match status" value="1"/>
</dbReference>
<dbReference type="GO" id="GO:0004106">
    <property type="term" value="F:chorismate mutase activity"/>
    <property type="evidence" value="ECO:0007669"/>
    <property type="project" value="InterPro"/>
</dbReference>
<evidence type="ECO:0000256" key="1">
    <source>
        <dbReference type="ARBA" id="ARBA00023235"/>
    </source>
</evidence>
<feature type="domain" description="Chorismate mutase" evidence="3">
    <location>
        <begin position="60"/>
        <end position="150"/>
    </location>
</feature>
<dbReference type="InterPro" id="IPR051331">
    <property type="entry name" value="Chorismate_mutase-related"/>
</dbReference>
<dbReference type="EMBL" id="WHUW01000026">
    <property type="protein sequence ID" value="KAF8435146.1"/>
    <property type="molecule type" value="Genomic_DNA"/>
</dbReference>
<dbReference type="PANTHER" id="PTHR38041">
    <property type="entry name" value="CHORISMATE MUTASE"/>
    <property type="match status" value="1"/>
</dbReference>
<proteinExistence type="predicted"/>
<name>A0AAD4GCE7_BOLED</name>
<evidence type="ECO:0000313" key="5">
    <source>
        <dbReference type="Proteomes" id="UP001194468"/>
    </source>
</evidence>
<dbReference type="SMART" id="SM00830">
    <property type="entry name" value="CM_2"/>
    <property type="match status" value="1"/>
</dbReference>
<dbReference type="Pfam" id="PF01817">
    <property type="entry name" value="CM_2"/>
    <property type="match status" value="1"/>
</dbReference>
<evidence type="ECO:0000313" key="4">
    <source>
        <dbReference type="EMBL" id="KAF8435146.1"/>
    </source>
</evidence>
<accession>A0AAD4GCE7</accession>
<feature type="signal peptide" evidence="2">
    <location>
        <begin position="1"/>
        <end position="16"/>
    </location>
</feature>
<dbReference type="SUPFAM" id="SSF48600">
    <property type="entry name" value="Chorismate mutase II"/>
    <property type="match status" value="1"/>
</dbReference>
<organism evidence="4 5">
    <name type="scientific">Boletus edulis BED1</name>
    <dbReference type="NCBI Taxonomy" id="1328754"/>
    <lineage>
        <taxon>Eukaryota</taxon>
        <taxon>Fungi</taxon>
        <taxon>Dikarya</taxon>
        <taxon>Basidiomycota</taxon>
        <taxon>Agaricomycotina</taxon>
        <taxon>Agaricomycetes</taxon>
        <taxon>Agaricomycetidae</taxon>
        <taxon>Boletales</taxon>
        <taxon>Boletineae</taxon>
        <taxon>Boletaceae</taxon>
        <taxon>Boletoideae</taxon>
        <taxon>Boletus</taxon>
    </lineage>
</organism>
<evidence type="ECO:0000259" key="3">
    <source>
        <dbReference type="PROSITE" id="PS51168"/>
    </source>
</evidence>
<evidence type="ECO:0000256" key="2">
    <source>
        <dbReference type="SAM" id="SignalP"/>
    </source>
</evidence>
<dbReference type="Proteomes" id="UP001194468">
    <property type="component" value="Unassembled WGS sequence"/>
</dbReference>
<dbReference type="InterPro" id="IPR036263">
    <property type="entry name" value="Chorismate_II_sf"/>
</dbReference>
<dbReference type="PANTHER" id="PTHR38041:SF1">
    <property type="entry name" value="CHORISMATE MUTASE"/>
    <property type="match status" value="1"/>
</dbReference>
<dbReference type="GO" id="GO:0046417">
    <property type="term" value="P:chorismate metabolic process"/>
    <property type="evidence" value="ECO:0007669"/>
    <property type="project" value="InterPro"/>
</dbReference>